<feature type="domain" description="Nudix hydrolase" evidence="3">
    <location>
        <begin position="1"/>
        <end position="120"/>
    </location>
</feature>
<evidence type="ECO:0000256" key="2">
    <source>
        <dbReference type="ARBA" id="ARBA00022801"/>
    </source>
</evidence>
<keyword evidence="2" id="KW-0378">Hydrolase</keyword>
<evidence type="ECO:0000259" key="3">
    <source>
        <dbReference type="PROSITE" id="PS51462"/>
    </source>
</evidence>
<dbReference type="PANTHER" id="PTHR43046">
    <property type="entry name" value="GDP-MANNOSE MANNOSYL HYDROLASE"/>
    <property type="match status" value="1"/>
</dbReference>
<evidence type="ECO:0000256" key="1">
    <source>
        <dbReference type="ARBA" id="ARBA00001946"/>
    </source>
</evidence>
<name>A0A0D0Q3W2_KITGR</name>
<sequence length="120" mass="13276">MITTPARDRVLLNLRDDHPGIAWPGHWAPIGGWREGHESAHDCATREIREEAGITVTALRPLPAPRHPLIADTTTVLHAVYDGPERALVLGEGQAIRLVPREEIPALRTPPYVAHYLAHL</sequence>
<dbReference type="PANTHER" id="PTHR43046:SF2">
    <property type="entry name" value="8-OXO-DGTP DIPHOSPHATASE-RELATED"/>
    <property type="match status" value="1"/>
</dbReference>
<comment type="caution">
    <text evidence="4">The sequence shown here is derived from an EMBL/GenBank/DDBJ whole genome shotgun (WGS) entry which is preliminary data.</text>
</comment>
<dbReference type="Proteomes" id="UP000032066">
    <property type="component" value="Unassembled WGS sequence"/>
</dbReference>
<keyword evidence="5" id="KW-1185">Reference proteome</keyword>
<dbReference type="PROSITE" id="PS00893">
    <property type="entry name" value="NUDIX_BOX"/>
    <property type="match status" value="1"/>
</dbReference>
<dbReference type="InterPro" id="IPR015797">
    <property type="entry name" value="NUDIX_hydrolase-like_dom_sf"/>
</dbReference>
<dbReference type="Gene3D" id="3.90.79.10">
    <property type="entry name" value="Nucleoside Triphosphate Pyrophosphohydrolase"/>
    <property type="match status" value="1"/>
</dbReference>
<dbReference type="EMBL" id="JXZB01000001">
    <property type="protein sequence ID" value="KIQ67197.1"/>
    <property type="molecule type" value="Genomic_DNA"/>
</dbReference>
<evidence type="ECO:0000313" key="5">
    <source>
        <dbReference type="Proteomes" id="UP000032066"/>
    </source>
</evidence>
<organism evidence="4 5">
    <name type="scientific">Kitasatospora griseola</name>
    <name type="common">Streptomyces griseolosporeus</name>
    <dbReference type="NCBI Taxonomy" id="2064"/>
    <lineage>
        <taxon>Bacteria</taxon>
        <taxon>Bacillati</taxon>
        <taxon>Actinomycetota</taxon>
        <taxon>Actinomycetes</taxon>
        <taxon>Kitasatosporales</taxon>
        <taxon>Streptomycetaceae</taxon>
        <taxon>Kitasatospora</taxon>
    </lineage>
</organism>
<protein>
    <recommendedName>
        <fullName evidence="3">Nudix hydrolase domain-containing protein</fullName>
    </recommendedName>
</protein>
<dbReference type="Pfam" id="PF00293">
    <property type="entry name" value="NUDIX"/>
    <property type="match status" value="1"/>
</dbReference>
<dbReference type="STRING" id="2064.TR51_00345"/>
<dbReference type="SUPFAM" id="SSF55811">
    <property type="entry name" value="Nudix"/>
    <property type="match status" value="1"/>
</dbReference>
<dbReference type="PROSITE" id="PS51462">
    <property type="entry name" value="NUDIX"/>
    <property type="match status" value="1"/>
</dbReference>
<dbReference type="InterPro" id="IPR020084">
    <property type="entry name" value="NUDIX_hydrolase_CS"/>
</dbReference>
<accession>A0A0D0Q3W2</accession>
<evidence type="ECO:0000313" key="4">
    <source>
        <dbReference type="EMBL" id="KIQ67197.1"/>
    </source>
</evidence>
<dbReference type="PATRIC" id="fig|2064.6.peg.85"/>
<comment type="cofactor">
    <cofactor evidence="1">
        <name>Mg(2+)</name>
        <dbReference type="ChEBI" id="CHEBI:18420"/>
    </cofactor>
</comment>
<dbReference type="InterPro" id="IPR000086">
    <property type="entry name" value="NUDIX_hydrolase_dom"/>
</dbReference>
<dbReference type="GO" id="GO:0016787">
    <property type="term" value="F:hydrolase activity"/>
    <property type="evidence" value="ECO:0007669"/>
    <property type="project" value="UniProtKB-KW"/>
</dbReference>
<reference evidence="4 5" key="1">
    <citation type="submission" date="2015-02" db="EMBL/GenBank/DDBJ databases">
        <title>Draft genome sequence of Kitasatospora griseola MF730-N6, a bafilomycin, terpentecin and satosporin producer.</title>
        <authorList>
            <person name="Arens J.C."/>
            <person name="Haltli B."/>
            <person name="Kerr R.G."/>
        </authorList>
    </citation>
    <scope>NUCLEOTIDE SEQUENCE [LARGE SCALE GENOMIC DNA]</scope>
    <source>
        <strain evidence="4 5">MF730-N6</strain>
    </source>
</reference>
<proteinExistence type="predicted"/>
<dbReference type="AlphaFoldDB" id="A0A0D0Q3W2"/>
<gene>
    <name evidence="4" type="ORF">TR51_00345</name>
</gene>